<evidence type="ECO:0000313" key="13">
    <source>
        <dbReference type="Proteomes" id="UP000295096"/>
    </source>
</evidence>
<comment type="similarity">
    <text evidence="9">Belongs to the Mrp/NBP35 ATP-binding proteins family.</text>
</comment>
<comment type="caution">
    <text evidence="12">The sequence shown here is derived from an EMBL/GenBank/DDBJ whole genome shotgun (WGS) entry which is preliminary data.</text>
</comment>
<evidence type="ECO:0000256" key="2">
    <source>
        <dbReference type="ARBA" id="ARBA00022485"/>
    </source>
</evidence>
<keyword evidence="8 9" id="KW-0411">Iron-sulfur</keyword>
<dbReference type="PANTHER" id="PTHR42961:SF2">
    <property type="entry name" value="IRON-SULFUR PROTEIN NUBPL"/>
    <property type="match status" value="1"/>
</dbReference>
<feature type="domain" description="MIP18 family-like" evidence="11">
    <location>
        <begin position="7"/>
        <end position="77"/>
    </location>
</feature>
<dbReference type="GO" id="GO:0016226">
    <property type="term" value="P:iron-sulfur cluster assembly"/>
    <property type="evidence" value="ECO:0007669"/>
    <property type="project" value="InterPro"/>
</dbReference>
<keyword evidence="7 9" id="KW-0408">Iron</keyword>
<dbReference type="OrthoDB" id="9809679at2"/>
<dbReference type="GO" id="GO:0140663">
    <property type="term" value="F:ATP-dependent FeS chaperone activity"/>
    <property type="evidence" value="ECO:0007669"/>
    <property type="project" value="InterPro"/>
</dbReference>
<evidence type="ECO:0000313" key="12">
    <source>
        <dbReference type="EMBL" id="TDH60915.1"/>
    </source>
</evidence>
<accession>A0A4V3A9X2</accession>
<dbReference type="AlphaFoldDB" id="A0A4V3A9X2"/>
<name>A0A4V3A9X2_9PROT</name>
<dbReference type="InterPro" id="IPR002744">
    <property type="entry name" value="MIP18-like"/>
</dbReference>
<dbReference type="GO" id="GO:0005524">
    <property type="term" value="F:ATP binding"/>
    <property type="evidence" value="ECO:0007669"/>
    <property type="project" value="UniProtKB-UniRule"/>
</dbReference>
<dbReference type="InterPro" id="IPR027417">
    <property type="entry name" value="P-loop_NTPase"/>
</dbReference>
<evidence type="ECO:0000256" key="8">
    <source>
        <dbReference type="ARBA" id="ARBA00023014"/>
    </source>
</evidence>
<dbReference type="Proteomes" id="UP000295096">
    <property type="component" value="Unassembled WGS sequence"/>
</dbReference>
<keyword evidence="13" id="KW-1185">Reference proteome</keyword>
<evidence type="ECO:0000256" key="1">
    <source>
        <dbReference type="ARBA" id="ARBA00001966"/>
    </source>
</evidence>
<comment type="subunit">
    <text evidence="9">Homodimer.</text>
</comment>
<comment type="function">
    <text evidence="9">Binds and transfers iron-sulfur (Fe-S) clusters to target apoproteins. Can hydrolyze ATP.</text>
</comment>
<evidence type="ECO:0000256" key="10">
    <source>
        <dbReference type="SAM" id="MobiDB-lite"/>
    </source>
</evidence>
<dbReference type="Gene3D" id="3.30.300.130">
    <property type="entry name" value="Fe-S cluster assembly (FSCA)"/>
    <property type="match status" value="1"/>
</dbReference>
<keyword evidence="3 9" id="KW-0479">Metal-binding</keyword>
<comment type="cofactor">
    <cofactor evidence="1">
        <name>[4Fe-4S] cluster</name>
        <dbReference type="ChEBI" id="CHEBI:49883"/>
    </cofactor>
</comment>
<reference evidence="12 13" key="1">
    <citation type="journal article" date="2016" name="J. Microbiol.">
        <title>Dankookia rubra gen. nov., sp. nov., an alphaproteobacterium isolated from sediment of a shallow stream.</title>
        <authorList>
            <person name="Kim W.H."/>
            <person name="Kim D.H."/>
            <person name="Kang K."/>
            <person name="Ahn T.Y."/>
        </authorList>
    </citation>
    <scope>NUCLEOTIDE SEQUENCE [LARGE SCALE GENOMIC DNA]</scope>
    <source>
        <strain evidence="12 13">JCM30602</strain>
    </source>
</reference>
<feature type="compositionally biased region" description="Low complexity" evidence="10">
    <location>
        <begin position="110"/>
        <end position="127"/>
    </location>
</feature>
<evidence type="ECO:0000256" key="4">
    <source>
        <dbReference type="ARBA" id="ARBA00022741"/>
    </source>
</evidence>
<feature type="region of interest" description="Disordered" evidence="10">
    <location>
        <begin position="82"/>
        <end position="127"/>
    </location>
</feature>
<keyword evidence="2" id="KW-0004">4Fe-4S</keyword>
<evidence type="ECO:0000256" key="5">
    <source>
        <dbReference type="ARBA" id="ARBA00022840"/>
    </source>
</evidence>
<dbReference type="HAMAP" id="MF_02040">
    <property type="entry name" value="Mrp_NBP35"/>
    <property type="match status" value="1"/>
</dbReference>
<dbReference type="FunFam" id="3.40.50.300:FF:000709">
    <property type="entry name" value="Iron-sulfur protein NUBPL isoform X1"/>
    <property type="match status" value="1"/>
</dbReference>
<keyword evidence="6" id="KW-0809">Transit peptide</keyword>
<dbReference type="InterPro" id="IPR034904">
    <property type="entry name" value="FSCA_dom_sf"/>
</dbReference>
<evidence type="ECO:0000256" key="6">
    <source>
        <dbReference type="ARBA" id="ARBA00022946"/>
    </source>
</evidence>
<protein>
    <recommendedName>
        <fullName evidence="9">Iron-sulfur cluster carrier protein</fullName>
    </recommendedName>
</protein>
<evidence type="ECO:0000256" key="9">
    <source>
        <dbReference type="HAMAP-Rule" id="MF_02040"/>
    </source>
</evidence>
<keyword evidence="5 9" id="KW-0067">ATP-binding</keyword>
<organism evidence="12 13">
    <name type="scientific">Dankookia rubra</name>
    <dbReference type="NCBI Taxonomy" id="1442381"/>
    <lineage>
        <taxon>Bacteria</taxon>
        <taxon>Pseudomonadati</taxon>
        <taxon>Pseudomonadota</taxon>
        <taxon>Alphaproteobacteria</taxon>
        <taxon>Acetobacterales</taxon>
        <taxon>Roseomonadaceae</taxon>
        <taxon>Dankookia</taxon>
    </lineage>
</organism>
<dbReference type="RefSeq" id="WP_133290276.1">
    <property type="nucleotide sequence ID" value="NZ_SMSJ01000029.1"/>
</dbReference>
<dbReference type="InterPro" id="IPR019591">
    <property type="entry name" value="Mrp/NBP35_ATP-bd"/>
</dbReference>
<dbReference type="GO" id="GO:0032981">
    <property type="term" value="P:mitochondrial respiratory chain complex I assembly"/>
    <property type="evidence" value="ECO:0007669"/>
    <property type="project" value="UniProtKB-ARBA"/>
</dbReference>
<dbReference type="GO" id="GO:0016887">
    <property type="term" value="F:ATP hydrolysis activity"/>
    <property type="evidence" value="ECO:0007669"/>
    <property type="project" value="UniProtKB-UniRule"/>
</dbReference>
<dbReference type="GO" id="GO:0051539">
    <property type="term" value="F:4 iron, 4 sulfur cluster binding"/>
    <property type="evidence" value="ECO:0007669"/>
    <property type="project" value="UniProtKB-KW"/>
</dbReference>
<dbReference type="Pfam" id="PF01883">
    <property type="entry name" value="FeS_assembly_P"/>
    <property type="match status" value="1"/>
</dbReference>
<keyword evidence="9" id="KW-0378">Hydrolase</keyword>
<evidence type="ECO:0000256" key="7">
    <source>
        <dbReference type="ARBA" id="ARBA00023004"/>
    </source>
</evidence>
<proteinExistence type="inferred from homology"/>
<dbReference type="InterPro" id="IPR033756">
    <property type="entry name" value="YlxH/NBP35"/>
</dbReference>
<dbReference type="Gene3D" id="3.40.50.300">
    <property type="entry name" value="P-loop containing nucleotide triphosphate hydrolases"/>
    <property type="match status" value="1"/>
</dbReference>
<dbReference type="SUPFAM" id="SSF52540">
    <property type="entry name" value="P-loop containing nucleoside triphosphate hydrolases"/>
    <property type="match status" value="1"/>
</dbReference>
<evidence type="ECO:0000259" key="11">
    <source>
        <dbReference type="Pfam" id="PF01883"/>
    </source>
</evidence>
<keyword evidence="4 9" id="KW-0547">Nucleotide-binding</keyword>
<dbReference type="InterPro" id="IPR044304">
    <property type="entry name" value="NUBPL-like"/>
</dbReference>
<dbReference type="PANTHER" id="PTHR42961">
    <property type="entry name" value="IRON-SULFUR PROTEIN NUBPL"/>
    <property type="match status" value="1"/>
</dbReference>
<dbReference type="CDD" id="cd02037">
    <property type="entry name" value="Mrp_NBP35"/>
    <property type="match status" value="1"/>
</dbReference>
<dbReference type="EMBL" id="SMSJ01000029">
    <property type="protein sequence ID" value="TDH60915.1"/>
    <property type="molecule type" value="Genomic_DNA"/>
</dbReference>
<dbReference type="GO" id="GO:0046872">
    <property type="term" value="F:metal ion binding"/>
    <property type="evidence" value="ECO:0007669"/>
    <property type="project" value="UniProtKB-KW"/>
</dbReference>
<dbReference type="SUPFAM" id="SSF117916">
    <property type="entry name" value="Fe-S cluster assembly (FSCA) domain-like"/>
    <property type="match status" value="1"/>
</dbReference>
<feature type="binding site" evidence="9">
    <location>
        <begin position="142"/>
        <end position="149"/>
    </location>
    <ligand>
        <name>ATP</name>
        <dbReference type="ChEBI" id="CHEBI:30616"/>
    </ligand>
</feature>
<evidence type="ECO:0000256" key="3">
    <source>
        <dbReference type="ARBA" id="ARBA00022723"/>
    </source>
</evidence>
<dbReference type="Pfam" id="PF10609">
    <property type="entry name" value="ParA"/>
    <property type="match status" value="1"/>
</dbReference>
<gene>
    <name evidence="12" type="ORF">E2C06_19455</name>
</gene>
<sequence length="392" mass="40644">MGESLVEAVRQALLTVRDPVGGGNVVEAGLVQGLTARDGLVQFAIAVPRERAREMEPLRQAAEKVAAGVPGVLSATVVLTAHREPPGPKPGGAGRAGPPPAAGGHGHGHGPMAPAGQGARPPAGQGPMLLPEVGKIVAVASGKGGVGKSTTAVNLAVALAAQGLRVGLLDADIYGPSLPQMLGAQEKPRTEGNTIIPLQRWGLKAMSIGFLVDAETPMIWRGPMVMGALEQMMGQVAWGALDIMVVDMPPGTGDAQLTMSQRVPLAGAVIVSTPQDVALLDARRGVRMFEKVDVPVLGVIENMSYYCCPKCGDRAELFGHGGARAEAERMGVEFLGELPLKLDIRLLADAGTPIVAARPETEEAQAYRRIAARLWDKLQGAGATAAPRFVVE</sequence>